<reference evidence="3" key="3">
    <citation type="journal article" date="2018" name="Nature">
        <title>A major lineage of non-tailed dsDNA viruses as unrecognized killers of marine bacteria.</title>
        <authorList>
            <person name="Kauffman K.M."/>
            <person name="Hussain F.A."/>
            <person name="Yang J."/>
            <person name="Arevalo P."/>
            <person name="Brown J.M."/>
            <person name="Chang W.K."/>
            <person name="VanInsberghe D."/>
            <person name="Elsherbini J."/>
            <person name="Sharma R.S."/>
            <person name="Cutler M.B."/>
            <person name="Kelly L."/>
            <person name="Polz M.F."/>
        </authorList>
    </citation>
    <scope>NUCLEOTIDE SEQUENCE</scope>
    <source>
        <strain evidence="3">10N.222.49.A5</strain>
    </source>
</reference>
<organism evidence="3 4">
    <name type="scientific">Vibrio breoganii</name>
    <dbReference type="NCBI Taxonomy" id="553239"/>
    <lineage>
        <taxon>Bacteria</taxon>
        <taxon>Pseudomonadati</taxon>
        <taxon>Pseudomonadota</taxon>
        <taxon>Gammaproteobacteria</taxon>
        <taxon>Vibrionales</taxon>
        <taxon>Vibrionaceae</taxon>
        <taxon>Vibrio</taxon>
    </lineage>
</organism>
<dbReference type="EMBL" id="JABCJR010000012">
    <property type="protein sequence ID" value="NMR69930.1"/>
    <property type="molecule type" value="Genomic_DNA"/>
</dbReference>
<accession>A0AAP8MTC9</accession>
<feature type="transmembrane region" description="Helical" evidence="1">
    <location>
        <begin position="39"/>
        <end position="65"/>
    </location>
</feature>
<keyword evidence="5" id="KW-1185">Reference proteome</keyword>
<reference evidence="4" key="1">
    <citation type="submission" date="2016-07" db="EMBL/GenBank/DDBJ databases">
        <title>Nontailed viruses are major unrecognized killers of bacteria in the ocean.</title>
        <authorList>
            <person name="Kauffman K."/>
            <person name="Hussain F."/>
            <person name="Yang J."/>
            <person name="Arevalo P."/>
            <person name="Brown J."/>
            <person name="Cutler M."/>
            <person name="Kelly L."/>
            <person name="Polz M.F."/>
        </authorList>
    </citation>
    <scope>NUCLEOTIDE SEQUENCE [LARGE SCALE GENOMIC DNA]</scope>
    <source>
        <strain evidence="4">10N.222.49.A5</strain>
    </source>
</reference>
<evidence type="ECO:0000313" key="2">
    <source>
        <dbReference type="EMBL" id="NMR69930.1"/>
    </source>
</evidence>
<feature type="transmembrane region" description="Helical" evidence="1">
    <location>
        <begin position="157"/>
        <end position="178"/>
    </location>
</feature>
<keyword evidence="1" id="KW-1133">Transmembrane helix</keyword>
<evidence type="ECO:0000313" key="3">
    <source>
        <dbReference type="EMBL" id="PMP06889.1"/>
    </source>
</evidence>
<proteinExistence type="predicted"/>
<evidence type="ECO:0000256" key="1">
    <source>
        <dbReference type="SAM" id="Phobius"/>
    </source>
</evidence>
<feature type="transmembrane region" description="Helical" evidence="1">
    <location>
        <begin position="117"/>
        <end position="136"/>
    </location>
</feature>
<dbReference type="Proteomes" id="UP000235611">
    <property type="component" value="Unassembled WGS sequence"/>
</dbReference>
<dbReference type="Proteomes" id="UP000590068">
    <property type="component" value="Unassembled WGS sequence"/>
</dbReference>
<feature type="transmembrane region" description="Helical" evidence="1">
    <location>
        <begin position="86"/>
        <end position="105"/>
    </location>
</feature>
<reference evidence="3" key="2">
    <citation type="submission" date="2016-07" db="EMBL/GenBank/DDBJ databases">
        <authorList>
            <person name="Kauffman K."/>
            <person name="Arevalo P."/>
            <person name="Polz M.F."/>
        </authorList>
    </citation>
    <scope>NUCLEOTIDE SEQUENCE</scope>
    <source>
        <strain evidence="3">10N.222.49.A5</strain>
    </source>
</reference>
<sequence length="181" mass="19919">MNMIKHAVHNTTLPVQYSLLFLLAFAVNSIGTDASLPQVLVVAVIDIVTSCCVLIAMAWAFVTYINQASDLEGGLPRVYFGETLPTYKSFLTVAVKCMAPFAGVFVVNLSQFTGTEIVLVDSIVHMFSFILVYILYNEVIADKLQCFESKKMQNKAIAHQAIYIGIWITFSVHVAISIGCL</sequence>
<gene>
    <name evidence="3" type="ORF">BCS93_16780</name>
    <name evidence="2" type="ORF">HJ568_08055</name>
</gene>
<keyword evidence="1" id="KW-0472">Membrane</keyword>
<dbReference type="EMBL" id="MDBO01000115">
    <property type="protein sequence ID" value="PMP06889.1"/>
    <property type="molecule type" value="Genomic_DNA"/>
</dbReference>
<dbReference type="RefSeq" id="WP_017031726.1">
    <property type="nucleotide sequence ID" value="NZ_JABBXC010000030.1"/>
</dbReference>
<protein>
    <submittedName>
        <fullName evidence="3">Uncharacterized protein</fullName>
    </submittedName>
</protein>
<dbReference type="AlphaFoldDB" id="A0AAP8MTC9"/>
<name>A0AAP8MTC9_9VIBR</name>
<comment type="caution">
    <text evidence="3">The sequence shown here is derived from an EMBL/GenBank/DDBJ whole genome shotgun (WGS) entry which is preliminary data.</text>
</comment>
<evidence type="ECO:0000313" key="4">
    <source>
        <dbReference type="Proteomes" id="UP000235611"/>
    </source>
</evidence>
<keyword evidence="1" id="KW-0812">Transmembrane</keyword>
<evidence type="ECO:0000313" key="5">
    <source>
        <dbReference type="Proteomes" id="UP000590068"/>
    </source>
</evidence>
<reference evidence="2 5" key="4">
    <citation type="submission" date="2020-04" db="EMBL/GenBank/DDBJ databases">
        <title>WGS-Seq of Vibrio isolated by the O'Toole Lab.</title>
        <authorList>
            <person name="Mckone K.P."/>
            <person name="Whitaker R."/>
            <person name="Sevigney J.L."/>
            <person name="Herring J.B."/>
            <person name="O'Toole G."/>
        </authorList>
    </citation>
    <scope>NUCLEOTIDE SEQUENCE [LARGE SCALE GENOMIC DNA]</scope>
    <source>
        <strain evidence="2 5">BS_02</strain>
    </source>
</reference>